<dbReference type="PANTHER" id="PTHR45694">
    <property type="entry name" value="GLUTAREDOXIN 2"/>
    <property type="match status" value="1"/>
</dbReference>
<keyword evidence="4" id="KW-1015">Disulfide bond</keyword>
<keyword evidence="6" id="KW-0963">Cytoplasm</keyword>
<evidence type="ECO:0000256" key="3">
    <source>
        <dbReference type="ARBA" id="ARBA00022982"/>
    </source>
</evidence>
<dbReference type="PANTHER" id="PTHR45694:SF18">
    <property type="entry name" value="GLUTAREDOXIN-1-RELATED"/>
    <property type="match status" value="1"/>
</dbReference>
<comment type="caution">
    <text evidence="8">The sequence shown here is derived from an EMBL/GenBank/DDBJ whole genome shotgun (WGS) entry which is preliminary data.</text>
</comment>
<dbReference type="PROSITE" id="PS51354">
    <property type="entry name" value="GLUTAREDOXIN_2"/>
    <property type="match status" value="1"/>
</dbReference>
<dbReference type="PROSITE" id="PS00195">
    <property type="entry name" value="GLUTAREDOXIN_1"/>
    <property type="match status" value="1"/>
</dbReference>
<dbReference type="GO" id="GO:0015038">
    <property type="term" value="F:glutathione disulfide oxidoreductase activity"/>
    <property type="evidence" value="ECO:0007669"/>
    <property type="project" value="UniProtKB-UniRule"/>
</dbReference>
<evidence type="ECO:0000256" key="5">
    <source>
        <dbReference type="ARBA" id="ARBA00023284"/>
    </source>
</evidence>
<dbReference type="Proteomes" id="UP000295765">
    <property type="component" value="Unassembled WGS sequence"/>
</dbReference>
<keyword evidence="3 6" id="KW-0249">Electron transport</keyword>
<evidence type="ECO:0000313" key="8">
    <source>
        <dbReference type="EMBL" id="TCO82760.1"/>
    </source>
</evidence>
<evidence type="ECO:0000313" key="9">
    <source>
        <dbReference type="Proteomes" id="UP000295765"/>
    </source>
</evidence>
<proteinExistence type="inferred from homology"/>
<dbReference type="GO" id="GO:0034599">
    <property type="term" value="P:cellular response to oxidative stress"/>
    <property type="evidence" value="ECO:0007669"/>
    <property type="project" value="TreeGrafter"/>
</dbReference>
<dbReference type="SUPFAM" id="SSF52833">
    <property type="entry name" value="Thioredoxin-like"/>
    <property type="match status" value="1"/>
</dbReference>
<organism evidence="8 9">
    <name type="scientific">Plasticicumulans lactativorans</name>
    <dbReference type="NCBI Taxonomy" id="1133106"/>
    <lineage>
        <taxon>Bacteria</taxon>
        <taxon>Pseudomonadati</taxon>
        <taxon>Pseudomonadota</taxon>
        <taxon>Gammaproteobacteria</taxon>
        <taxon>Candidatus Competibacteraceae</taxon>
        <taxon>Plasticicumulans</taxon>
    </lineage>
</organism>
<dbReference type="InterPro" id="IPR011900">
    <property type="entry name" value="GRX_bact"/>
</dbReference>
<comment type="function">
    <text evidence="6">Has a glutathione-disulfide oxidoreductase activity in the presence of NADPH and glutathione reductase. Reduces low molecular weight disulfides and proteins.</text>
</comment>
<dbReference type="NCBIfam" id="TIGR02181">
    <property type="entry name" value="GRX_bact"/>
    <property type="match status" value="1"/>
</dbReference>
<evidence type="ECO:0000256" key="2">
    <source>
        <dbReference type="ARBA" id="ARBA00022448"/>
    </source>
</evidence>
<dbReference type="Pfam" id="PF00462">
    <property type="entry name" value="Glutaredoxin"/>
    <property type="match status" value="1"/>
</dbReference>
<name>A0A4R2LB88_9GAMM</name>
<sequence>MYASAWCPYCRAARALLDRKGASYTVLDVDAQPDLWDEILRRSGRDTVPQTFIGEHHVGGYDDMVALDRRGELDRLLSG</sequence>
<feature type="domain" description="Glutaredoxin" evidence="7">
    <location>
        <begin position="1"/>
        <end position="58"/>
    </location>
</feature>
<reference evidence="8 9" key="1">
    <citation type="submission" date="2019-03" db="EMBL/GenBank/DDBJ databases">
        <title>Genomic Encyclopedia of Type Strains, Phase IV (KMG-IV): sequencing the most valuable type-strain genomes for metagenomic binning, comparative biology and taxonomic classification.</title>
        <authorList>
            <person name="Goeker M."/>
        </authorList>
    </citation>
    <scope>NUCLEOTIDE SEQUENCE [LARGE SCALE GENOMIC DNA]</scope>
    <source>
        <strain evidence="8 9">DSM 25287</strain>
    </source>
</reference>
<dbReference type="EMBL" id="SLWY01000004">
    <property type="protein sequence ID" value="TCO82760.1"/>
    <property type="molecule type" value="Genomic_DNA"/>
</dbReference>
<dbReference type="InterPro" id="IPR002109">
    <property type="entry name" value="Glutaredoxin"/>
</dbReference>
<evidence type="ECO:0000256" key="6">
    <source>
        <dbReference type="RuleBase" id="RU364065"/>
    </source>
</evidence>
<keyword evidence="5 6" id="KW-0676">Redox-active center</keyword>
<comment type="similarity">
    <text evidence="1 6">Belongs to the glutaredoxin family.</text>
</comment>
<accession>A0A4R2LB88</accession>
<dbReference type="AlphaFoldDB" id="A0A4R2LB88"/>
<dbReference type="PRINTS" id="PR00160">
    <property type="entry name" value="GLUTAREDOXIN"/>
</dbReference>
<dbReference type="GO" id="GO:0045454">
    <property type="term" value="P:cell redox homeostasis"/>
    <property type="evidence" value="ECO:0007669"/>
    <property type="project" value="InterPro"/>
</dbReference>
<dbReference type="Gene3D" id="3.40.30.10">
    <property type="entry name" value="Glutaredoxin"/>
    <property type="match status" value="1"/>
</dbReference>
<protein>
    <recommendedName>
        <fullName evidence="6">Glutaredoxin</fullName>
    </recommendedName>
</protein>
<dbReference type="InterPro" id="IPR014025">
    <property type="entry name" value="Glutaredoxin_subgr"/>
</dbReference>
<dbReference type="GO" id="GO:0005737">
    <property type="term" value="C:cytoplasm"/>
    <property type="evidence" value="ECO:0007669"/>
    <property type="project" value="TreeGrafter"/>
</dbReference>
<dbReference type="InterPro" id="IPR011767">
    <property type="entry name" value="GLR_AS"/>
</dbReference>
<dbReference type="CDD" id="cd03418">
    <property type="entry name" value="GRX_GRXb_1_3_like"/>
    <property type="match status" value="1"/>
</dbReference>
<gene>
    <name evidence="8" type="ORF">EV699_104152</name>
</gene>
<keyword evidence="2 6" id="KW-0813">Transport</keyword>
<evidence type="ECO:0000259" key="7">
    <source>
        <dbReference type="Pfam" id="PF00462"/>
    </source>
</evidence>
<dbReference type="InterPro" id="IPR036249">
    <property type="entry name" value="Thioredoxin-like_sf"/>
</dbReference>
<evidence type="ECO:0000256" key="1">
    <source>
        <dbReference type="ARBA" id="ARBA00007787"/>
    </source>
</evidence>
<keyword evidence="9" id="KW-1185">Reference proteome</keyword>
<evidence type="ECO:0000256" key="4">
    <source>
        <dbReference type="ARBA" id="ARBA00023157"/>
    </source>
</evidence>